<evidence type="ECO:0000256" key="2">
    <source>
        <dbReference type="ARBA" id="ARBA00022723"/>
    </source>
</evidence>
<name>A0A0R1XFA1_9LACO</name>
<evidence type="ECO:0000256" key="3">
    <source>
        <dbReference type="ARBA" id="ARBA00022801"/>
    </source>
</evidence>
<accession>A0A0R1XFA1</accession>
<dbReference type="AlphaFoldDB" id="A0A0R1XFA1"/>
<dbReference type="PANTHER" id="PTHR20854:SF4">
    <property type="entry name" value="INOSITOL-1-MONOPHOSPHATASE-RELATED"/>
    <property type="match status" value="1"/>
</dbReference>
<organism evidence="6 7">
    <name type="scientific">Schleiferilactobacillus harbinensis DSM 16991</name>
    <dbReference type="NCBI Taxonomy" id="1122147"/>
    <lineage>
        <taxon>Bacteria</taxon>
        <taxon>Bacillati</taxon>
        <taxon>Bacillota</taxon>
        <taxon>Bacilli</taxon>
        <taxon>Lactobacillales</taxon>
        <taxon>Lactobacillaceae</taxon>
        <taxon>Schleiferilactobacillus</taxon>
    </lineage>
</organism>
<keyword evidence="2 5" id="KW-0479">Metal-binding</keyword>
<dbReference type="PATRIC" id="fig|1122147.4.peg.1982"/>
<keyword evidence="3" id="KW-0378">Hydrolase</keyword>
<dbReference type="PRINTS" id="PR00377">
    <property type="entry name" value="IMPHPHTASES"/>
</dbReference>
<dbReference type="GO" id="GO:0006020">
    <property type="term" value="P:inositol metabolic process"/>
    <property type="evidence" value="ECO:0007669"/>
    <property type="project" value="TreeGrafter"/>
</dbReference>
<keyword evidence="4 5" id="KW-0460">Magnesium</keyword>
<comment type="cofactor">
    <cofactor evidence="1 5">
        <name>Mg(2+)</name>
        <dbReference type="ChEBI" id="CHEBI:18420"/>
    </cofactor>
</comment>
<feature type="binding site" evidence="5">
    <location>
        <position position="94"/>
    </location>
    <ligand>
        <name>Mg(2+)</name>
        <dbReference type="ChEBI" id="CHEBI:18420"/>
        <label>1</label>
        <note>catalytic</note>
    </ligand>
</feature>
<dbReference type="InterPro" id="IPR020583">
    <property type="entry name" value="Inositol_monoP_metal-BS"/>
</dbReference>
<reference evidence="6 7" key="1">
    <citation type="journal article" date="2015" name="Genome Announc.">
        <title>Expanding the biotechnology potential of lactobacilli through comparative genomics of 213 strains and associated genera.</title>
        <authorList>
            <person name="Sun Z."/>
            <person name="Harris H.M."/>
            <person name="McCann A."/>
            <person name="Guo C."/>
            <person name="Argimon S."/>
            <person name="Zhang W."/>
            <person name="Yang X."/>
            <person name="Jeffery I.B."/>
            <person name="Cooney J.C."/>
            <person name="Kagawa T.F."/>
            <person name="Liu W."/>
            <person name="Song Y."/>
            <person name="Salvetti E."/>
            <person name="Wrobel A."/>
            <person name="Rasinkangas P."/>
            <person name="Parkhill J."/>
            <person name="Rea M.C."/>
            <person name="O'Sullivan O."/>
            <person name="Ritari J."/>
            <person name="Douillard F.P."/>
            <person name="Paul Ross R."/>
            <person name="Yang R."/>
            <person name="Briner A.E."/>
            <person name="Felis G.E."/>
            <person name="de Vos W.M."/>
            <person name="Barrangou R."/>
            <person name="Klaenhammer T.R."/>
            <person name="Caufield P.W."/>
            <person name="Cui Y."/>
            <person name="Zhang H."/>
            <person name="O'Toole P.W."/>
        </authorList>
    </citation>
    <scope>NUCLEOTIDE SEQUENCE [LARGE SCALE GENOMIC DNA]</scope>
    <source>
        <strain evidence="6 7">DSM 16991</strain>
    </source>
</reference>
<feature type="binding site" evidence="5">
    <location>
        <position position="214"/>
    </location>
    <ligand>
        <name>Mg(2+)</name>
        <dbReference type="ChEBI" id="CHEBI:18420"/>
        <label>1</label>
        <note>catalytic</note>
    </ligand>
</feature>
<sequence length="265" mass="29073">MSSVDKAETALLALRMRDWVSQAGAHIRHHIHDPLHVQTKSSRKDLVTNLDKQTEWDLIAAIRTEYPQAQIMGEEGSGDHVTDLKGLVFFVDPIDGTMNFVKQKYNFAIMIGAYIDGAPHVGVILNVMRQELYWGGPQLGVFKNETPIKAVSPLSLADGLFGINSGMLAYDRYHSHQLFKTSAGMRILGSAGIEYIQLLEGRQVAYLSHLAPWDVAAGRVMAETLGMSVSRLDGHPLDMLSSGDVLIATAPTVADIRAIALDQPR</sequence>
<feature type="binding site" evidence="5">
    <location>
        <position position="92"/>
    </location>
    <ligand>
        <name>Mg(2+)</name>
        <dbReference type="ChEBI" id="CHEBI:18420"/>
        <label>1</label>
        <note>catalytic</note>
    </ligand>
</feature>
<dbReference type="Pfam" id="PF00459">
    <property type="entry name" value="Inositol_P"/>
    <property type="match status" value="1"/>
</dbReference>
<dbReference type="CDD" id="cd01637">
    <property type="entry name" value="IMPase_like"/>
    <property type="match status" value="1"/>
</dbReference>
<feature type="binding site" evidence="5">
    <location>
        <position position="74"/>
    </location>
    <ligand>
        <name>Mg(2+)</name>
        <dbReference type="ChEBI" id="CHEBI:18420"/>
        <label>1</label>
        <note>catalytic</note>
    </ligand>
</feature>
<evidence type="ECO:0000256" key="4">
    <source>
        <dbReference type="ARBA" id="ARBA00022842"/>
    </source>
</evidence>
<evidence type="ECO:0008006" key="8">
    <source>
        <dbReference type="Google" id="ProtNLM"/>
    </source>
</evidence>
<evidence type="ECO:0000313" key="6">
    <source>
        <dbReference type="EMBL" id="KRM28449.1"/>
    </source>
</evidence>
<evidence type="ECO:0000256" key="5">
    <source>
        <dbReference type="PIRSR" id="PIRSR600760-2"/>
    </source>
</evidence>
<evidence type="ECO:0000313" key="7">
    <source>
        <dbReference type="Proteomes" id="UP000050949"/>
    </source>
</evidence>
<dbReference type="EMBL" id="AZFW01000032">
    <property type="protein sequence ID" value="KRM28449.1"/>
    <property type="molecule type" value="Genomic_DNA"/>
</dbReference>
<dbReference type="GO" id="GO:0046872">
    <property type="term" value="F:metal ion binding"/>
    <property type="evidence" value="ECO:0007669"/>
    <property type="project" value="UniProtKB-KW"/>
</dbReference>
<dbReference type="Gene3D" id="3.30.540.10">
    <property type="entry name" value="Fructose-1,6-Bisphosphatase, subunit A, domain 1"/>
    <property type="match status" value="1"/>
</dbReference>
<evidence type="ECO:0000256" key="1">
    <source>
        <dbReference type="ARBA" id="ARBA00001946"/>
    </source>
</evidence>
<comment type="caution">
    <text evidence="6">The sequence shown here is derived from an EMBL/GenBank/DDBJ whole genome shotgun (WGS) entry which is preliminary data.</text>
</comment>
<gene>
    <name evidence="6" type="ORF">FC91_GL001913</name>
</gene>
<dbReference type="GO" id="GO:0008934">
    <property type="term" value="F:inositol monophosphate 1-phosphatase activity"/>
    <property type="evidence" value="ECO:0007669"/>
    <property type="project" value="TreeGrafter"/>
</dbReference>
<dbReference type="PROSITE" id="PS00629">
    <property type="entry name" value="IMP_1"/>
    <property type="match status" value="1"/>
</dbReference>
<dbReference type="PANTHER" id="PTHR20854">
    <property type="entry name" value="INOSITOL MONOPHOSPHATASE"/>
    <property type="match status" value="1"/>
</dbReference>
<dbReference type="FunFam" id="3.30.540.10:FF:000003">
    <property type="entry name" value="Inositol-1-monophosphatase"/>
    <property type="match status" value="1"/>
</dbReference>
<dbReference type="Proteomes" id="UP000050949">
    <property type="component" value="Unassembled WGS sequence"/>
</dbReference>
<protein>
    <recommendedName>
        <fullName evidence="8">Myo-inositol-1(Or 4)-monophosphatase</fullName>
    </recommendedName>
</protein>
<dbReference type="GO" id="GO:0007165">
    <property type="term" value="P:signal transduction"/>
    <property type="evidence" value="ECO:0007669"/>
    <property type="project" value="TreeGrafter"/>
</dbReference>
<dbReference type="InterPro" id="IPR000760">
    <property type="entry name" value="Inositol_monophosphatase-like"/>
</dbReference>
<dbReference type="SUPFAM" id="SSF56655">
    <property type="entry name" value="Carbohydrate phosphatase"/>
    <property type="match status" value="1"/>
</dbReference>
<feature type="binding site" evidence="5">
    <location>
        <position position="95"/>
    </location>
    <ligand>
        <name>Mg(2+)</name>
        <dbReference type="ChEBI" id="CHEBI:18420"/>
        <label>1</label>
        <note>catalytic</note>
    </ligand>
</feature>
<dbReference type="Gene3D" id="3.40.190.80">
    <property type="match status" value="1"/>
</dbReference>
<proteinExistence type="predicted"/>
<dbReference type="eggNOG" id="COG0483">
    <property type="taxonomic scope" value="Bacteria"/>
</dbReference>